<evidence type="ECO:0000256" key="1">
    <source>
        <dbReference type="SAM" id="SignalP"/>
    </source>
</evidence>
<keyword evidence="1" id="KW-0732">Signal</keyword>
<dbReference type="OrthoDB" id="6124418at2759"/>
<evidence type="ECO:0000313" key="3">
    <source>
        <dbReference type="EMBL" id="CAG5134368.1"/>
    </source>
</evidence>
<dbReference type="InterPro" id="IPR053880">
    <property type="entry name" value="GPR180-like_N"/>
</dbReference>
<comment type="caution">
    <text evidence="3">The sequence shown here is derived from an EMBL/GenBank/DDBJ whole genome shotgun (WGS) entry which is preliminary data.</text>
</comment>
<keyword evidence="4" id="KW-1185">Reference proteome</keyword>
<evidence type="ECO:0000259" key="2">
    <source>
        <dbReference type="Pfam" id="PF21892"/>
    </source>
</evidence>
<name>A0A8S4A1U0_9EUPU</name>
<reference evidence="3" key="1">
    <citation type="submission" date="2021-04" db="EMBL/GenBank/DDBJ databases">
        <authorList>
            <consortium name="Molecular Ecology Group"/>
        </authorList>
    </citation>
    <scope>NUCLEOTIDE SEQUENCE</scope>
</reference>
<accession>A0A8S4A1U0</accession>
<feature type="domain" description="GPR180-like N-terminal" evidence="2">
    <location>
        <begin position="42"/>
        <end position="170"/>
    </location>
</feature>
<protein>
    <recommendedName>
        <fullName evidence="2">GPR180-like N-terminal domain-containing protein</fullName>
    </recommendedName>
</protein>
<dbReference type="EMBL" id="CAJHNH020007112">
    <property type="protein sequence ID" value="CAG5134368.1"/>
    <property type="molecule type" value="Genomic_DNA"/>
</dbReference>
<dbReference type="AlphaFoldDB" id="A0A8S4A1U0"/>
<evidence type="ECO:0000313" key="4">
    <source>
        <dbReference type="Proteomes" id="UP000678393"/>
    </source>
</evidence>
<gene>
    <name evidence="3" type="ORF">CUNI_LOCUS19926</name>
</gene>
<organism evidence="3 4">
    <name type="scientific">Candidula unifasciata</name>
    <dbReference type="NCBI Taxonomy" id="100452"/>
    <lineage>
        <taxon>Eukaryota</taxon>
        <taxon>Metazoa</taxon>
        <taxon>Spiralia</taxon>
        <taxon>Lophotrochozoa</taxon>
        <taxon>Mollusca</taxon>
        <taxon>Gastropoda</taxon>
        <taxon>Heterobranchia</taxon>
        <taxon>Euthyneura</taxon>
        <taxon>Panpulmonata</taxon>
        <taxon>Eupulmonata</taxon>
        <taxon>Stylommatophora</taxon>
        <taxon>Helicina</taxon>
        <taxon>Helicoidea</taxon>
        <taxon>Geomitridae</taxon>
        <taxon>Candidula</taxon>
    </lineage>
</organism>
<sequence length="175" mass="20158">MGYRGRSRLTLFSLLLRALMLLAGAQSNSITTSDSSQGVCTVKGRVFTQRNWYGYIVHKAFNRDYAKIQYQIMYPIKECCANLLIYYDDQVKQLRPSMTCEQRLAVLPADNNQVIPLRTTNDSSGCTLWNEKGEDFYVCLGERIFRSSVPRTWFFALSHCEHEGPLNLNYVFNIT</sequence>
<dbReference type="Proteomes" id="UP000678393">
    <property type="component" value="Unassembled WGS sequence"/>
</dbReference>
<proteinExistence type="predicted"/>
<feature type="chain" id="PRO_5035823166" description="GPR180-like N-terminal domain-containing protein" evidence="1">
    <location>
        <begin position="28"/>
        <end position="175"/>
    </location>
</feature>
<feature type="non-terminal residue" evidence="3">
    <location>
        <position position="175"/>
    </location>
</feature>
<feature type="signal peptide" evidence="1">
    <location>
        <begin position="1"/>
        <end position="27"/>
    </location>
</feature>
<dbReference type="Pfam" id="PF21892">
    <property type="entry name" value="TMEM145_N"/>
    <property type="match status" value="1"/>
</dbReference>